<dbReference type="Proteomes" id="UP000509303">
    <property type="component" value="Chromosome"/>
</dbReference>
<dbReference type="CDD" id="cd04301">
    <property type="entry name" value="NAT_SF"/>
    <property type="match status" value="1"/>
</dbReference>
<reference evidence="2 3" key="1">
    <citation type="submission" date="2020-06" db="EMBL/GenBank/DDBJ databases">
        <title>Genome mining for natural products.</title>
        <authorList>
            <person name="Zhang B."/>
            <person name="Shi J."/>
            <person name="Ge H."/>
        </authorList>
    </citation>
    <scope>NUCLEOTIDE SEQUENCE [LARGE SCALE GENOMIC DNA]</scope>
    <source>
        <strain evidence="2 3">NA00687</strain>
    </source>
</reference>
<dbReference type="PANTHER" id="PTHR42791:SF1">
    <property type="entry name" value="N-ACETYLTRANSFERASE DOMAIN-CONTAINING PROTEIN"/>
    <property type="match status" value="1"/>
</dbReference>
<dbReference type="InterPro" id="IPR000182">
    <property type="entry name" value="GNAT_dom"/>
</dbReference>
<keyword evidence="3" id="KW-1185">Reference proteome</keyword>
<accession>A0A7H8NEZ4</accession>
<dbReference type="AlphaFoldDB" id="A0A7H8NEZ4"/>
<name>A0A7H8NEZ4_9ACTN</name>
<evidence type="ECO:0000313" key="3">
    <source>
        <dbReference type="Proteomes" id="UP000509303"/>
    </source>
</evidence>
<dbReference type="EMBL" id="CP054929">
    <property type="protein sequence ID" value="QKW53057.1"/>
    <property type="molecule type" value="Genomic_DNA"/>
</dbReference>
<evidence type="ECO:0000313" key="2">
    <source>
        <dbReference type="EMBL" id="QKW53057.1"/>
    </source>
</evidence>
<dbReference type="Pfam" id="PF00583">
    <property type="entry name" value="Acetyltransf_1"/>
    <property type="match status" value="1"/>
</dbReference>
<dbReference type="SUPFAM" id="SSF55729">
    <property type="entry name" value="Acyl-CoA N-acyltransferases (Nat)"/>
    <property type="match status" value="1"/>
</dbReference>
<dbReference type="PROSITE" id="PS51186">
    <property type="entry name" value="GNAT"/>
    <property type="match status" value="1"/>
</dbReference>
<keyword evidence="2" id="KW-0808">Transferase</keyword>
<organism evidence="2 3">
    <name type="scientific">Streptomyces buecherae</name>
    <dbReference type="NCBI Taxonomy" id="2763006"/>
    <lineage>
        <taxon>Bacteria</taxon>
        <taxon>Bacillati</taxon>
        <taxon>Actinomycetota</taxon>
        <taxon>Actinomycetes</taxon>
        <taxon>Kitasatosporales</taxon>
        <taxon>Streptomycetaceae</taxon>
        <taxon>Streptomyces</taxon>
    </lineage>
</organism>
<dbReference type="InterPro" id="IPR052523">
    <property type="entry name" value="Trichothecene_AcTrans"/>
</dbReference>
<protein>
    <submittedName>
        <fullName evidence="2">GNAT family N-acetyltransferase</fullName>
    </submittedName>
</protein>
<dbReference type="GO" id="GO:0016747">
    <property type="term" value="F:acyltransferase activity, transferring groups other than amino-acyl groups"/>
    <property type="evidence" value="ECO:0007669"/>
    <property type="project" value="InterPro"/>
</dbReference>
<dbReference type="Gene3D" id="3.40.630.30">
    <property type="match status" value="1"/>
</dbReference>
<feature type="domain" description="N-acetyltransferase" evidence="1">
    <location>
        <begin position="6"/>
        <end position="197"/>
    </location>
</feature>
<dbReference type="PANTHER" id="PTHR42791">
    <property type="entry name" value="GNAT FAMILY ACETYLTRANSFERASE"/>
    <property type="match status" value="1"/>
</dbReference>
<evidence type="ECO:0000259" key="1">
    <source>
        <dbReference type="PROSITE" id="PS51186"/>
    </source>
</evidence>
<dbReference type="RefSeq" id="WP_176164767.1">
    <property type="nucleotide sequence ID" value="NZ_CP054929.1"/>
</dbReference>
<proteinExistence type="predicted"/>
<dbReference type="InterPro" id="IPR016181">
    <property type="entry name" value="Acyl_CoA_acyltransferase"/>
</dbReference>
<sequence>MTSPATAVRLATRADVPRATATLTRAFADYPFTRHTVAADDHLRRIAEFQELFVDRIGLAHGRVWVGDEGAAVAVWTTPETVAAGAVLTELAPRFAELAGDRAQAFEQAEAALEPHRPQGPAWFLGSVGVDPAHQGRGLGRAVLAPGIEAAERAGLPAYLETSEARNVAFYQRLGFAVSAEVELPGGGPLTWAMTRHG</sequence>
<gene>
    <name evidence="2" type="ORF">HUT08_29885</name>
</gene>